<sequence>MVASVRVPVDVSIWDWVTRIGFLGSLTPDDHRNIERWRAGESAPTVNQLSRFSRKLRVPFGYFFLDEPIEDTPPVFAHRTIANASITKPSRELVDTLTDMQTVQDWVRQDALETGLERLPFVGSCPVGSVDAAMLTQRIRQMLGLSPDWFDRKGRRLPIEEAFALLRKRCEDARVVVMLNGIVGDNTHRPLDAREFRAFALIDEYAPLVFINRTDSHCGQLFSLAHEIAHIWVGVEEIYNDVYHYTSNVPVEVLCNAVAAELLVPRELFSVRWQRAMNDDADARETVMNLAKEFPASPVVIARRALDGKLISEEMYRNIADESLRQWEQRDAHGSTGGDYYNTKQSRLDHRFAERLAASVSEGRTSYVDAYRLTGSNRKTFPRILESMGVR</sequence>
<gene>
    <name evidence="2" type="ORF">G1C94_0966</name>
</gene>
<dbReference type="Pfam" id="PF06114">
    <property type="entry name" value="Peptidase_M78"/>
    <property type="match status" value="1"/>
</dbReference>
<dbReference type="EMBL" id="JAAIIJ010000018">
    <property type="protein sequence ID" value="NMN02344.1"/>
    <property type="molecule type" value="Genomic_DNA"/>
</dbReference>
<accession>A0ABX1SWX5</accession>
<protein>
    <submittedName>
        <fullName evidence="2">IrrE N-terminal-like domain-containing protein</fullName>
    </submittedName>
</protein>
<evidence type="ECO:0000259" key="1">
    <source>
        <dbReference type="Pfam" id="PF06114"/>
    </source>
</evidence>
<dbReference type="InterPro" id="IPR010359">
    <property type="entry name" value="IrrE_HExxH"/>
</dbReference>
<dbReference type="PANTHER" id="PTHR43236:SF2">
    <property type="entry name" value="BLL0069 PROTEIN"/>
    <property type="match status" value="1"/>
</dbReference>
<evidence type="ECO:0000313" key="2">
    <source>
        <dbReference type="EMBL" id="NMN02344.1"/>
    </source>
</evidence>
<name>A0ABX1SWX5_9BIFI</name>
<reference evidence="2 3" key="1">
    <citation type="submission" date="2020-02" db="EMBL/GenBank/DDBJ databases">
        <title>Characterization of phylogenetic diversity of novel bifidobacterial species isolated in Czech ZOOs.</title>
        <authorList>
            <person name="Lugli G.A."/>
            <person name="Vera N.B."/>
            <person name="Ventura M."/>
        </authorList>
    </citation>
    <scope>NUCLEOTIDE SEQUENCE [LARGE SCALE GENOMIC DNA]</scope>
    <source>
        <strain evidence="2 3">DSM 109963</strain>
    </source>
</reference>
<keyword evidence="3" id="KW-1185">Reference proteome</keyword>
<feature type="domain" description="IrrE N-terminal-like" evidence="1">
    <location>
        <begin position="195"/>
        <end position="305"/>
    </location>
</feature>
<evidence type="ECO:0000313" key="3">
    <source>
        <dbReference type="Proteomes" id="UP000553756"/>
    </source>
</evidence>
<organism evidence="2 3">
    <name type="scientific">Bifidobacterium panos</name>
    <dbReference type="NCBI Taxonomy" id="2675321"/>
    <lineage>
        <taxon>Bacteria</taxon>
        <taxon>Bacillati</taxon>
        <taxon>Actinomycetota</taxon>
        <taxon>Actinomycetes</taxon>
        <taxon>Bifidobacteriales</taxon>
        <taxon>Bifidobacteriaceae</taxon>
        <taxon>Bifidobacterium</taxon>
    </lineage>
</organism>
<dbReference type="Proteomes" id="UP000553756">
    <property type="component" value="Unassembled WGS sequence"/>
</dbReference>
<dbReference type="PANTHER" id="PTHR43236">
    <property type="entry name" value="ANTITOXIN HIGA1"/>
    <property type="match status" value="1"/>
</dbReference>
<comment type="caution">
    <text evidence="2">The sequence shown here is derived from an EMBL/GenBank/DDBJ whole genome shotgun (WGS) entry which is preliminary data.</text>
</comment>
<dbReference type="InterPro" id="IPR052345">
    <property type="entry name" value="Rad_response_metalloprotease"/>
</dbReference>
<dbReference type="Gene3D" id="1.10.10.2910">
    <property type="match status" value="1"/>
</dbReference>
<proteinExistence type="predicted"/>
<dbReference type="RefSeq" id="WP_172145579.1">
    <property type="nucleotide sequence ID" value="NZ_JAAIIJ010000018.1"/>
</dbReference>